<feature type="domain" description="Transposase-associated" evidence="3">
    <location>
        <begin position="145"/>
        <end position="186"/>
    </location>
</feature>
<dbReference type="AlphaFoldDB" id="A0A7J7N886"/>
<evidence type="ECO:0000259" key="2">
    <source>
        <dbReference type="Pfam" id="PF12819"/>
    </source>
</evidence>
<sequence>MASLDIEDNPPRSVLQSTGVATTSLSIPLTLIFIDFPNVEVPVYINGYFSEVSHPNLTEKRSFDLYINYERSYGLIILPYNRVLQLLVTNITTSSSTAFSLLATNNSTLDPLMNVIEDFHVGNELTEGTNVKDVDNKPNLGGADWYSCPCVKCRNRKGKNDLEHINEHLLINGFDTIYTTWIYHGEQFFRFYVNFQGSTLPTNNVEDPCLPLVYMVNDTLEHLPNDINVEDEVNVEAYVETTTFTCNNKGVNQAQTNFEENVKYKELMDYSLLPLYIPLIERNIPN</sequence>
<proteinExistence type="predicted"/>
<name>A0A7J7N886_9MAGN</name>
<dbReference type="InterPro" id="IPR024788">
    <property type="entry name" value="Malectin-like_Carb-bd_dom"/>
</dbReference>
<dbReference type="InterPro" id="IPR029480">
    <property type="entry name" value="Transpos_assoc"/>
</dbReference>
<dbReference type="EMBL" id="JACGCM010001000">
    <property type="protein sequence ID" value="KAF6163108.1"/>
    <property type="molecule type" value="Genomic_DNA"/>
</dbReference>
<dbReference type="Pfam" id="PF13963">
    <property type="entry name" value="Transpos_assoc"/>
    <property type="match status" value="1"/>
</dbReference>
<dbReference type="Pfam" id="PF12819">
    <property type="entry name" value="Malectin_like"/>
    <property type="match status" value="1"/>
</dbReference>
<organism evidence="4 5">
    <name type="scientific">Kingdonia uniflora</name>
    <dbReference type="NCBI Taxonomy" id="39325"/>
    <lineage>
        <taxon>Eukaryota</taxon>
        <taxon>Viridiplantae</taxon>
        <taxon>Streptophyta</taxon>
        <taxon>Embryophyta</taxon>
        <taxon>Tracheophyta</taxon>
        <taxon>Spermatophyta</taxon>
        <taxon>Magnoliopsida</taxon>
        <taxon>Ranunculales</taxon>
        <taxon>Circaeasteraceae</taxon>
        <taxon>Kingdonia</taxon>
    </lineage>
</organism>
<evidence type="ECO:0000313" key="5">
    <source>
        <dbReference type="Proteomes" id="UP000541444"/>
    </source>
</evidence>
<comment type="caution">
    <text evidence="4">The sequence shown here is derived from an EMBL/GenBank/DDBJ whole genome shotgun (WGS) entry which is preliminary data.</text>
</comment>
<dbReference type="Proteomes" id="UP000541444">
    <property type="component" value="Unassembled WGS sequence"/>
</dbReference>
<comment type="subcellular location">
    <subcellularLocation>
        <location evidence="1">Membrane</location>
        <topology evidence="1">Single-pass membrane protein</topology>
    </subcellularLocation>
</comment>
<accession>A0A7J7N886</accession>
<gene>
    <name evidence="4" type="ORF">GIB67_013807</name>
</gene>
<evidence type="ECO:0008006" key="6">
    <source>
        <dbReference type="Google" id="ProtNLM"/>
    </source>
</evidence>
<evidence type="ECO:0000259" key="3">
    <source>
        <dbReference type="Pfam" id="PF13963"/>
    </source>
</evidence>
<feature type="domain" description="Malectin-like" evidence="2">
    <location>
        <begin position="8"/>
        <end position="120"/>
    </location>
</feature>
<keyword evidence="5" id="KW-1185">Reference proteome</keyword>
<evidence type="ECO:0000256" key="1">
    <source>
        <dbReference type="ARBA" id="ARBA00004167"/>
    </source>
</evidence>
<reference evidence="4 5" key="1">
    <citation type="journal article" date="2020" name="IScience">
        <title>Genome Sequencing of the Endangered Kingdonia uniflora (Circaeasteraceae, Ranunculales) Reveals Potential Mechanisms of Evolutionary Specialization.</title>
        <authorList>
            <person name="Sun Y."/>
            <person name="Deng T."/>
            <person name="Zhang A."/>
            <person name="Moore M.J."/>
            <person name="Landis J.B."/>
            <person name="Lin N."/>
            <person name="Zhang H."/>
            <person name="Zhang X."/>
            <person name="Huang J."/>
            <person name="Zhang X."/>
            <person name="Sun H."/>
            <person name="Wang H."/>
        </authorList>
    </citation>
    <scope>NUCLEOTIDE SEQUENCE [LARGE SCALE GENOMIC DNA]</scope>
    <source>
        <strain evidence="4">TB1705</strain>
        <tissue evidence="4">Leaf</tissue>
    </source>
</reference>
<protein>
    <recommendedName>
        <fullName evidence="6">Transposase-associated domain-containing protein</fullName>
    </recommendedName>
</protein>
<dbReference type="GO" id="GO:0016020">
    <property type="term" value="C:membrane"/>
    <property type="evidence" value="ECO:0007669"/>
    <property type="project" value="UniProtKB-SubCell"/>
</dbReference>
<evidence type="ECO:0000313" key="4">
    <source>
        <dbReference type="EMBL" id="KAF6163108.1"/>
    </source>
</evidence>